<protein>
    <submittedName>
        <fullName evidence="2">Uncharacterized protein</fullName>
    </submittedName>
</protein>
<keyword evidence="3" id="KW-1185">Reference proteome</keyword>
<name>A0A0A1TQF9_9HYPO</name>
<dbReference type="EMBL" id="CDHN01000006">
    <property type="protein sequence ID" value="CEJ93963.1"/>
    <property type="molecule type" value="Genomic_DNA"/>
</dbReference>
<dbReference type="HOGENOM" id="CLU_1950309_0_0_1"/>
<organism evidence="2 3">
    <name type="scientific">[Torrubiella] hemipterigena</name>
    <dbReference type="NCBI Taxonomy" id="1531966"/>
    <lineage>
        <taxon>Eukaryota</taxon>
        <taxon>Fungi</taxon>
        <taxon>Dikarya</taxon>
        <taxon>Ascomycota</taxon>
        <taxon>Pezizomycotina</taxon>
        <taxon>Sordariomycetes</taxon>
        <taxon>Hypocreomycetidae</taxon>
        <taxon>Hypocreales</taxon>
        <taxon>Clavicipitaceae</taxon>
        <taxon>Clavicipitaceae incertae sedis</taxon>
        <taxon>'Torrubiella' clade</taxon>
    </lineage>
</organism>
<accession>A0A0A1TQF9</accession>
<evidence type="ECO:0000256" key="1">
    <source>
        <dbReference type="SAM" id="MobiDB-lite"/>
    </source>
</evidence>
<proteinExistence type="predicted"/>
<gene>
    <name evidence="2" type="ORF">VHEMI09520</name>
</gene>
<reference evidence="2 3" key="1">
    <citation type="journal article" date="2015" name="Genome Announc.">
        <title>Draft Genome Sequence and Gene Annotation of the Entomopathogenic Fungus Verticillium hemipterigenum.</title>
        <authorList>
            <person name="Horn F."/>
            <person name="Habel A."/>
            <person name="Scharf D.H."/>
            <person name="Dworschak J."/>
            <person name="Brakhage A.A."/>
            <person name="Guthke R."/>
            <person name="Hertweck C."/>
            <person name="Linde J."/>
        </authorList>
    </citation>
    <scope>NUCLEOTIDE SEQUENCE [LARGE SCALE GENOMIC DNA]</scope>
</reference>
<evidence type="ECO:0000313" key="3">
    <source>
        <dbReference type="Proteomes" id="UP000039046"/>
    </source>
</evidence>
<dbReference type="Proteomes" id="UP000039046">
    <property type="component" value="Unassembled WGS sequence"/>
</dbReference>
<feature type="region of interest" description="Disordered" evidence="1">
    <location>
        <begin position="37"/>
        <end position="70"/>
    </location>
</feature>
<evidence type="ECO:0000313" key="2">
    <source>
        <dbReference type="EMBL" id="CEJ93963.1"/>
    </source>
</evidence>
<dbReference type="AlphaFoldDB" id="A0A0A1TQF9"/>
<sequence length="129" mass="15022">MPLFREKKRHGVYTIPHANWSYNSIASDDSNVRLIREKPAKKTTKQTKPSAPAPAPVRSESPAEPAPIRDPYEELARVLQAEFYRPMHCAYDLYGPRSRCLMEPVDYEVYSELWQRLKTKIMKSREPSE</sequence>